<dbReference type="OrthoDB" id="9806939at2"/>
<reference evidence="6" key="2">
    <citation type="submission" date="2019-06" db="EMBL/GenBank/DDBJ databases">
        <title>Co-occurence of chitin degradation, pigmentation and bioactivity in marine Pseudoalteromonas.</title>
        <authorList>
            <person name="Sonnenschein E.C."/>
            <person name="Bech P.K."/>
        </authorList>
    </citation>
    <scope>NUCLEOTIDE SEQUENCE [LARGE SCALE GENOMIC DNA]</scope>
    <source>
        <strain evidence="6">S3790</strain>
        <strain evidence="4">S3895</strain>
    </source>
</reference>
<dbReference type="Proteomes" id="UP000307164">
    <property type="component" value="Unassembled WGS sequence"/>
</dbReference>
<dbReference type="GO" id="GO:1990281">
    <property type="term" value="C:efflux pump complex"/>
    <property type="evidence" value="ECO:0007669"/>
    <property type="project" value="TreeGrafter"/>
</dbReference>
<sequence length="370" mass="40348">MHHTQQSHFYPLTRLAKAALLTTGLFCTAVNAAAPVAVERITQANLQSKFTVHGTLYGKQDVRLTAGVNGLLTYVAEPGSLVHKGDVLAKIDTLPLEFQRATQQEMLTRAKINLRFHKQELSRLKKLAQSSSAAASQVDQIQNKHDLAQSDIALAEIALRKIADQINRATLTAPFSGVVSERFIQSGADVNRADKLIKLIDINNLEARIFIPIKYLNYIQQGQTLPITNTDSTPNQPANDAKITAIIPATDPRSQSFEVRATLEKDTDSHWAVGQLVNISVPLKTDNTSWLVNRDALILRKDGVHIVKIDDQNTAQKIPVQVGKGKGKLVAVTPLSAGSLSVNDTVVVLGAERLQAGQEVEVQQRAKNSS</sequence>
<dbReference type="SUPFAM" id="SSF111369">
    <property type="entry name" value="HlyD-like secretion proteins"/>
    <property type="match status" value="1"/>
</dbReference>
<dbReference type="NCBIfam" id="TIGR01730">
    <property type="entry name" value="RND_mfp"/>
    <property type="match status" value="1"/>
</dbReference>
<dbReference type="Gene3D" id="1.10.287.470">
    <property type="entry name" value="Helix hairpin bin"/>
    <property type="match status" value="1"/>
</dbReference>
<gene>
    <name evidence="3" type="ORF">CWC19_06040</name>
    <name evidence="4" type="ORF">CWC20_05480</name>
</gene>
<organism evidence="3 6">
    <name type="scientific">Pseudoalteromonas aurantia</name>
    <dbReference type="NCBI Taxonomy" id="43654"/>
    <lineage>
        <taxon>Bacteria</taxon>
        <taxon>Pseudomonadati</taxon>
        <taxon>Pseudomonadota</taxon>
        <taxon>Gammaproteobacteria</taxon>
        <taxon>Alteromonadales</taxon>
        <taxon>Pseudoalteromonadaceae</taxon>
        <taxon>Pseudoalteromonas</taxon>
    </lineage>
</organism>
<evidence type="ECO:0000313" key="4">
    <source>
        <dbReference type="EMBL" id="TMO76731.1"/>
    </source>
</evidence>
<dbReference type="PANTHER" id="PTHR30469:SF15">
    <property type="entry name" value="HLYD FAMILY OF SECRETION PROTEINS"/>
    <property type="match status" value="1"/>
</dbReference>
<dbReference type="Gene3D" id="2.40.30.170">
    <property type="match status" value="1"/>
</dbReference>
<proteinExistence type="inferred from homology"/>
<evidence type="ECO:0000256" key="2">
    <source>
        <dbReference type="SAM" id="SignalP"/>
    </source>
</evidence>
<dbReference type="Gene3D" id="2.40.420.20">
    <property type="match status" value="1"/>
</dbReference>
<comment type="caution">
    <text evidence="3">The sequence shown here is derived from an EMBL/GenBank/DDBJ whole genome shotgun (WGS) entry which is preliminary data.</text>
</comment>
<feature type="chain" id="PRO_5024362006" evidence="2">
    <location>
        <begin position="33"/>
        <end position="370"/>
    </location>
</feature>
<dbReference type="Gene3D" id="2.40.50.100">
    <property type="match status" value="1"/>
</dbReference>
<dbReference type="EMBL" id="PNBW01000025">
    <property type="protein sequence ID" value="TMO76731.1"/>
    <property type="molecule type" value="Genomic_DNA"/>
</dbReference>
<protein>
    <submittedName>
        <fullName evidence="3">Efflux RND transporter periplasmic adaptor subunit</fullName>
    </submittedName>
</protein>
<keyword evidence="2" id="KW-0732">Signal</keyword>
<comment type="similarity">
    <text evidence="1">Belongs to the membrane fusion protein (MFP) (TC 8.A.1) family.</text>
</comment>
<accession>A0A5S3VBC2</accession>
<dbReference type="PANTHER" id="PTHR30469">
    <property type="entry name" value="MULTIDRUG RESISTANCE PROTEIN MDTA"/>
    <property type="match status" value="1"/>
</dbReference>
<dbReference type="GO" id="GO:0015562">
    <property type="term" value="F:efflux transmembrane transporter activity"/>
    <property type="evidence" value="ECO:0007669"/>
    <property type="project" value="TreeGrafter"/>
</dbReference>
<evidence type="ECO:0000313" key="6">
    <source>
        <dbReference type="Proteomes" id="UP000307217"/>
    </source>
</evidence>
<name>A0A5S3VBC2_9GAMM</name>
<reference evidence="5 6" key="1">
    <citation type="submission" date="2018-01" db="EMBL/GenBank/DDBJ databases">
        <authorList>
            <person name="Paulsen S."/>
            <person name="Gram L.K."/>
        </authorList>
    </citation>
    <scope>NUCLEOTIDE SEQUENCE [LARGE SCALE GENOMIC DNA]</scope>
    <source>
        <strain evidence="3 6">S3790</strain>
        <strain evidence="4 5">S3895</strain>
    </source>
</reference>
<evidence type="ECO:0000313" key="3">
    <source>
        <dbReference type="EMBL" id="TMO69277.1"/>
    </source>
</evidence>
<dbReference type="EMBL" id="PNBX01000022">
    <property type="protein sequence ID" value="TMO69277.1"/>
    <property type="molecule type" value="Genomic_DNA"/>
</dbReference>
<evidence type="ECO:0000313" key="5">
    <source>
        <dbReference type="Proteomes" id="UP000307164"/>
    </source>
</evidence>
<reference evidence="3" key="3">
    <citation type="submission" date="2019-09" db="EMBL/GenBank/DDBJ databases">
        <title>Co-occurence of chitin degradation, pigmentation and bioactivity in marine Pseudoalteromonas.</title>
        <authorList>
            <person name="Sonnenschein E.C."/>
            <person name="Bech P.K."/>
        </authorList>
    </citation>
    <scope>NUCLEOTIDE SEQUENCE</scope>
    <source>
        <strain evidence="3">S3790</strain>
        <strain evidence="5">S3895</strain>
    </source>
</reference>
<dbReference type="AlphaFoldDB" id="A0A5S3VBC2"/>
<dbReference type="InterPro" id="IPR006143">
    <property type="entry name" value="RND_pump_MFP"/>
</dbReference>
<evidence type="ECO:0000256" key="1">
    <source>
        <dbReference type="ARBA" id="ARBA00009477"/>
    </source>
</evidence>
<feature type="signal peptide" evidence="2">
    <location>
        <begin position="1"/>
        <end position="32"/>
    </location>
</feature>
<keyword evidence="5" id="KW-1185">Reference proteome</keyword>
<dbReference type="Proteomes" id="UP000307217">
    <property type="component" value="Unassembled WGS sequence"/>
</dbReference>